<organism evidence="4 5">
    <name type="scientific">Tritrichomonas musculus</name>
    <dbReference type="NCBI Taxonomy" id="1915356"/>
    <lineage>
        <taxon>Eukaryota</taxon>
        <taxon>Metamonada</taxon>
        <taxon>Parabasalia</taxon>
        <taxon>Tritrichomonadida</taxon>
        <taxon>Tritrichomonadidae</taxon>
        <taxon>Tritrichomonas</taxon>
    </lineage>
</organism>
<proteinExistence type="predicted"/>
<dbReference type="InterPro" id="IPR001005">
    <property type="entry name" value="SANT/Myb"/>
</dbReference>
<comment type="caution">
    <text evidence="4">The sequence shown here is derived from an EMBL/GenBank/DDBJ whole genome shotgun (WGS) entry which is preliminary data.</text>
</comment>
<feature type="region of interest" description="Disordered" evidence="1">
    <location>
        <begin position="1"/>
        <end position="32"/>
    </location>
</feature>
<dbReference type="PROSITE" id="PS51294">
    <property type="entry name" value="HTH_MYB"/>
    <property type="match status" value="2"/>
</dbReference>
<dbReference type="SMART" id="SM00717">
    <property type="entry name" value="SANT"/>
    <property type="match status" value="2"/>
</dbReference>
<dbReference type="PANTHER" id="PTHR45614:SF253">
    <property type="entry name" value="CHROMOSOME UNDETERMINED SCAFFOLD_38, WHOLE GENOME SHOTGUN SEQUENCE"/>
    <property type="match status" value="1"/>
</dbReference>
<reference evidence="4 5" key="1">
    <citation type="submission" date="2024-04" db="EMBL/GenBank/DDBJ databases">
        <title>Tritrichomonas musculus Genome.</title>
        <authorList>
            <person name="Alves-Ferreira E."/>
            <person name="Grigg M."/>
            <person name="Lorenzi H."/>
            <person name="Galac M."/>
        </authorList>
    </citation>
    <scope>NUCLEOTIDE SEQUENCE [LARGE SCALE GENOMIC DNA]</scope>
    <source>
        <strain evidence="4 5">EAF2021</strain>
    </source>
</reference>
<dbReference type="SUPFAM" id="SSF46689">
    <property type="entry name" value="Homeodomain-like"/>
    <property type="match status" value="1"/>
</dbReference>
<dbReference type="CDD" id="cd00167">
    <property type="entry name" value="SANT"/>
    <property type="match status" value="2"/>
</dbReference>
<evidence type="ECO:0000313" key="4">
    <source>
        <dbReference type="EMBL" id="KAK8871198.1"/>
    </source>
</evidence>
<dbReference type="InterPro" id="IPR017930">
    <property type="entry name" value="Myb_dom"/>
</dbReference>
<feature type="compositionally biased region" description="Polar residues" evidence="1">
    <location>
        <begin position="1"/>
        <end position="18"/>
    </location>
</feature>
<dbReference type="InterPro" id="IPR009057">
    <property type="entry name" value="Homeodomain-like_sf"/>
</dbReference>
<name>A0ABR2IZV7_9EUKA</name>
<accession>A0ABR2IZV7</accession>
<feature type="domain" description="Myb-like" evidence="2">
    <location>
        <begin position="20"/>
        <end position="71"/>
    </location>
</feature>
<dbReference type="InterPro" id="IPR050560">
    <property type="entry name" value="MYB_TF"/>
</dbReference>
<evidence type="ECO:0000259" key="2">
    <source>
        <dbReference type="PROSITE" id="PS50090"/>
    </source>
</evidence>
<dbReference type="Pfam" id="PF00249">
    <property type="entry name" value="Myb_DNA-binding"/>
    <property type="match status" value="2"/>
</dbReference>
<feature type="domain" description="HTH myb-type" evidence="3">
    <location>
        <begin position="72"/>
        <end position="126"/>
    </location>
</feature>
<dbReference type="EMBL" id="JAPFFF010000014">
    <property type="protein sequence ID" value="KAK8871198.1"/>
    <property type="molecule type" value="Genomic_DNA"/>
</dbReference>
<protein>
    <submittedName>
        <fullName evidence="4">Transcription factor myb3r-5</fullName>
    </submittedName>
</protein>
<feature type="domain" description="Myb-like" evidence="2">
    <location>
        <begin position="72"/>
        <end position="122"/>
    </location>
</feature>
<keyword evidence="5" id="KW-1185">Reference proteome</keyword>
<sequence length="137" mass="16145">MESSYNRQSNETNKSITAPQKKHRKIRFTPEQDNIIKQMAENISSPNWKEIAKKIPGKTAKQCRERYQHFLAPSIKRNPWTIEEDALLIQYHQLYGPDWAKIADFFPGRTNNDVKNRYNAHLKNKELDIFLAVMNSK</sequence>
<gene>
    <name evidence="4" type="ORF">M9Y10_009111</name>
</gene>
<evidence type="ECO:0000259" key="3">
    <source>
        <dbReference type="PROSITE" id="PS51294"/>
    </source>
</evidence>
<evidence type="ECO:0000256" key="1">
    <source>
        <dbReference type="SAM" id="MobiDB-lite"/>
    </source>
</evidence>
<evidence type="ECO:0000313" key="5">
    <source>
        <dbReference type="Proteomes" id="UP001470230"/>
    </source>
</evidence>
<dbReference type="Proteomes" id="UP001470230">
    <property type="component" value="Unassembled WGS sequence"/>
</dbReference>
<dbReference type="PANTHER" id="PTHR45614">
    <property type="entry name" value="MYB PROTEIN-RELATED"/>
    <property type="match status" value="1"/>
</dbReference>
<dbReference type="Gene3D" id="1.10.10.60">
    <property type="entry name" value="Homeodomain-like"/>
    <property type="match status" value="2"/>
</dbReference>
<dbReference type="PROSITE" id="PS50090">
    <property type="entry name" value="MYB_LIKE"/>
    <property type="match status" value="2"/>
</dbReference>
<feature type="domain" description="HTH myb-type" evidence="3">
    <location>
        <begin position="20"/>
        <end position="71"/>
    </location>
</feature>